<keyword evidence="5" id="KW-1185">Reference proteome</keyword>
<reference evidence="4" key="1">
    <citation type="journal article" date="2020" name="Stud. Mycol.">
        <title>101 Dothideomycetes genomes: a test case for predicting lifestyles and emergence of pathogens.</title>
        <authorList>
            <person name="Haridas S."/>
            <person name="Albert R."/>
            <person name="Binder M."/>
            <person name="Bloem J."/>
            <person name="Labutti K."/>
            <person name="Salamov A."/>
            <person name="Andreopoulos B."/>
            <person name="Baker S."/>
            <person name="Barry K."/>
            <person name="Bills G."/>
            <person name="Bluhm B."/>
            <person name="Cannon C."/>
            <person name="Castanera R."/>
            <person name="Culley D."/>
            <person name="Daum C."/>
            <person name="Ezra D."/>
            <person name="Gonzalez J."/>
            <person name="Henrissat B."/>
            <person name="Kuo A."/>
            <person name="Liang C."/>
            <person name="Lipzen A."/>
            <person name="Lutzoni F."/>
            <person name="Magnuson J."/>
            <person name="Mondo S."/>
            <person name="Nolan M."/>
            <person name="Ohm R."/>
            <person name="Pangilinan J."/>
            <person name="Park H.-J."/>
            <person name="Ramirez L."/>
            <person name="Alfaro M."/>
            <person name="Sun H."/>
            <person name="Tritt A."/>
            <person name="Yoshinaga Y."/>
            <person name="Zwiers L.-H."/>
            <person name="Turgeon B."/>
            <person name="Goodwin S."/>
            <person name="Spatafora J."/>
            <person name="Crous P."/>
            <person name="Grigoriev I."/>
        </authorList>
    </citation>
    <scope>NUCLEOTIDE SEQUENCE</scope>
    <source>
        <strain evidence="4">CBS 125425</strain>
    </source>
</reference>
<dbReference type="Pfam" id="PF00106">
    <property type="entry name" value="adh_short"/>
    <property type="match status" value="1"/>
</dbReference>
<sequence length="327" mass="35652">MGLGEQFCPPAPTFTEENLVDLSQKVYIVTGAAAGVGLELAKILYGLHATVYIGARSAERVNDGVLAIKQEHPNSKGQLKPFIADLSDLKSLKPAVNLFLSQEHRLDVLFLNAGVMTPPAGSKTKDGYDMELGTNSLSSFLLVKLLLPVMEQTSAHFCHPDPSVRVVWVCSCFDVNTAKGGVQLDSNGAPKQLKGMEHYMQSKTGLYFLAREFAKSAGEKVPQNQYGNQVMHVALHPGFMKTELQRNMPAPVRAIMGAVMKGPKYGAYTELYAGFAPDVQTGGFYWPWGRKGVVPDHVEESTVAPADGGKSVAARFYDWCEYETKAF</sequence>
<dbReference type="GO" id="GO:0016491">
    <property type="term" value="F:oxidoreductase activity"/>
    <property type="evidence" value="ECO:0007669"/>
    <property type="project" value="UniProtKB-KW"/>
</dbReference>
<protein>
    <submittedName>
        <fullName evidence="4">Short-chain dehydrogenase</fullName>
    </submittedName>
</protein>
<accession>A0A9P4V6T9</accession>
<dbReference type="SUPFAM" id="SSF51735">
    <property type="entry name" value="NAD(P)-binding Rossmann-fold domains"/>
    <property type="match status" value="1"/>
</dbReference>
<keyword evidence="2" id="KW-0521">NADP</keyword>
<evidence type="ECO:0000313" key="4">
    <source>
        <dbReference type="EMBL" id="KAF2738841.1"/>
    </source>
</evidence>
<dbReference type="AlphaFoldDB" id="A0A9P4V6T9"/>
<name>A0A9P4V6T9_9PLEO</name>
<organism evidence="4 5">
    <name type="scientific">Polyplosphaeria fusca</name>
    <dbReference type="NCBI Taxonomy" id="682080"/>
    <lineage>
        <taxon>Eukaryota</taxon>
        <taxon>Fungi</taxon>
        <taxon>Dikarya</taxon>
        <taxon>Ascomycota</taxon>
        <taxon>Pezizomycotina</taxon>
        <taxon>Dothideomycetes</taxon>
        <taxon>Pleosporomycetidae</taxon>
        <taxon>Pleosporales</taxon>
        <taxon>Tetraplosphaeriaceae</taxon>
        <taxon>Polyplosphaeria</taxon>
    </lineage>
</organism>
<dbReference type="PANTHER" id="PTHR24320">
    <property type="entry name" value="RETINOL DEHYDROGENASE"/>
    <property type="match status" value="1"/>
</dbReference>
<dbReference type="EMBL" id="ML996107">
    <property type="protein sequence ID" value="KAF2738841.1"/>
    <property type="molecule type" value="Genomic_DNA"/>
</dbReference>
<gene>
    <name evidence="4" type="ORF">EJ04DRAFT_458914</name>
</gene>
<dbReference type="PANTHER" id="PTHR24320:SF236">
    <property type="entry name" value="SHORT-CHAIN DEHYDROGENASE-RELATED"/>
    <property type="match status" value="1"/>
</dbReference>
<evidence type="ECO:0000256" key="1">
    <source>
        <dbReference type="ARBA" id="ARBA00006484"/>
    </source>
</evidence>
<dbReference type="PRINTS" id="PR00081">
    <property type="entry name" value="GDHRDH"/>
</dbReference>
<dbReference type="Proteomes" id="UP000799444">
    <property type="component" value="Unassembled WGS sequence"/>
</dbReference>
<comment type="similarity">
    <text evidence="1">Belongs to the short-chain dehydrogenases/reductases (SDR) family.</text>
</comment>
<dbReference type="InterPro" id="IPR002347">
    <property type="entry name" value="SDR_fam"/>
</dbReference>
<comment type="caution">
    <text evidence="4">The sequence shown here is derived from an EMBL/GenBank/DDBJ whole genome shotgun (WGS) entry which is preliminary data.</text>
</comment>
<dbReference type="OrthoDB" id="191139at2759"/>
<evidence type="ECO:0000256" key="3">
    <source>
        <dbReference type="ARBA" id="ARBA00023002"/>
    </source>
</evidence>
<feature type="non-terminal residue" evidence="4">
    <location>
        <position position="327"/>
    </location>
</feature>
<proteinExistence type="inferred from homology"/>
<evidence type="ECO:0000256" key="2">
    <source>
        <dbReference type="ARBA" id="ARBA00022857"/>
    </source>
</evidence>
<keyword evidence="3" id="KW-0560">Oxidoreductase</keyword>
<evidence type="ECO:0000313" key="5">
    <source>
        <dbReference type="Proteomes" id="UP000799444"/>
    </source>
</evidence>
<dbReference type="Gene3D" id="3.40.50.720">
    <property type="entry name" value="NAD(P)-binding Rossmann-like Domain"/>
    <property type="match status" value="1"/>
</dbReference>
<dbReference type="InterPro" id="IPR036291">
    <property type="entry name" value="NAD(P)-bd_dom_sf"/>
</dbReference>